<dbReference type="AlphaFoldDB" id="A0A2T4ULF3"/>
<dbReference type="Proteomes" id="UP000240739">
    <property type="component" value="Unassembled WGS sequence"/>
</dbReference>
<proteinExistence type="predicted"/>
<dbReference type="InterPro" id="IPR036086">
    <property type="entry name" value="ParB/Sulfiredoxin_sf"/>
</dbReference>
<keyword evidence="3" id="KW-1185">Reference proteome</keyword>
<accession>A0A2T4ULF3</accession>
<protein>
    <submittedName>
        <fullName evidence="2">Transcriptional regulator</fullName>
    </submittedName>
</protein>
<gene>
    <name evidence="2" type="ORF">C7Y72_10595</name>
</gene>
<dbReference type="RefSeq" id="WP_107568706.1">
    <property type="nucleotide sequence ID" value="NZ_PYYB01000001.1"/>
</dbReference>
<dbReference type="Gene3D" id="3.90.1530.10">
    <property type="entry name" value="Conserved hypothetical protein from pyrococcus furiosus pfu- 392566-001, ParB domain"/>
    <property type="match status" value="1"/>
</dbReference>
<dbReference type="InterPro" id="IPR003115">
    <property type="entry name" value="ParB_N"/>
</dbReference>
<dbReference type="OrthoDB" id="3176965at2"/>
<name>A0A2T4ULF3_9ACTN</name>
<dbReference type="SUPFAM" id="SSF110849">
    <property type="entry name" value="ParB/Sulfiredoxin"/>
    <property type="match status" value="1"/>
</dbReference>
<organism evidence="2 3">
    <name type="scientific">Paraconexibacter algicola</name>
    <dbReference type="NCBI Taxonomy" id="2133960"/>
    <lineage>
        <taxon>Bacteria</taxon>
        <taxon>Bacillati</taxon>
        <taxon>Actinomycetota</taxon>
        <taxon>Thermoleophilia</taxon>
        <taxon>Solirubrobacterales</taxon>
        <taxon>Paraconexibacteraceae</taxon>
        <taxon>Paraconexibacter</taxon>
    </lineage>
</organism>
<feature type="domain" description="ParB-like N-terminal" evidence="1">
    <location>
        <begin position="87"/>
        <end position="170"/>
    </location>
</feature>
<dbReference type="SMART" id="SM00470">
    <property type="entry name" value="ParB"/>
    <property type="match status" value="1"/>
</dbReference>
<comment type="caution">
    <text evidence="2">The sequence shown here is derived from an EMBL/GenBank/DDBJ whole genome shotgun (WGS) entry which is preliminary data.</text>
</comment>
<sequence>MTAVRPPNHNEVRALIEERLSAFEQGTGETVSIDWRDDEKRTLSVIKLPVNALYFNPDTHRIRAQRTLDPEKDRQLSEDKYSAEAQAYLRDLLRGDPSDPSKVDPAFEKLKDDLREHGQNDPGIVTRDGVLINGNTRCAALRELGVDHIRVGVLPTDTNLDDINAVELTLQLRKDHRRDYSFMNLLLAIDERVKAGWTTKRIQREFRFTAKTVDRNRWILSQVRELIERSTVTHADGSTTALRLVDFETDQGKLEELHRAYTVLKAASPDQAEQLREQRLLAIAMDHSKTDVRFIEPDFIERHGAELKTLVPSGEVPAPQPAAIPGTSIVPEAPSKEAWDLERLTTEVLRAKAIHRSTATTDHDARERANETITRTRAALKSALDKAGKTALLEKKKRGPLERLSDANDDVLAARDDIVAAKATGNFEPDELDDVLLSLRAGLRKLAEAARTDPASPATGVRWLMRVAALSTEEAD</sequence>
<reference evidence="2 3" key="1">
    <citation type="submission" date="2018-03" db="EMBL/GenBank/DDBJ databases">
        <title>Aquarubrobacter algicola gen. nov., sp. nov., a novel actinobacterium isolated from shallow eutrophic lake during the end of cyanobacterial harmful algal blooms.</title>
        <authorList>
            <person name="Chun S.J."/>
        </authorList>
    </citation>
    <scope>NUCLEOTIDE SEQUENCE [LARGE SCALE GENOMIC DNA]</scope>
    <source>
        <strain evidence="2 3">Seoho-28</strain>
    </source>
</reference>
<evidence type="ECO:0000313" key="2">
    <source>
        <dbReference type="EMBL" id="PTL60061.1"/>
    </source>
</evidence>
<dbReference type="EMBL" id="PYYB01000001">
    <property type="protein sequence ID" value="PTL60061.1"/>
    <property type="molecule type" value="Genomic_DNA"/>
</dbReference>
<evidence type="ECO:0000259" key="1">
    <source>
        <dbReference type="SMART" id="SM00470"/>
    </source>
</evidence>
<evidence type="ECO:0000313" key="3">
    <source>
        <dbReference type="Proteomes" id="UP000240739"/>
    </source>
</evidence>